<gene>
    <name evidence="2" type="ORF">LIER_03086</name>
</gene>
<dbReference type="PANTHER" id="PTHR35095">
    <property type="entry name" value="OS05G0143300 PROTEIN"/>
    <property type="match status" value="1"/>
</dbReference>
<feature type="region of interest" description="Disordered" evidence="1">
    <location>
        <begin position="223"/>
        <end position="263"/>
    </location>
</feature>
<protein>
    <submittedName>
        <fullName evidence="2">Uncharacterized protein</fullName>
    </submittedName>
</protein>
<comment type="caution">
    <text evidence="2">The sequence shown here is derived from an EMBL/GenBank/DDBJ whole genome shotgun (WGS) entry which is preliminary data.</text>
</comment>
<evidence type="ECO:0000313" key="2">
    <source>
        <dbReference type="EMBL" id="GAA0142115.1"/>
    </source>
</evidence>
<dbReference type="PANTHER" id="PTHR35095:SF1">
    <property type="entry name" value="OS05G0143300 PROTEIN"/>
    <property type="match status" value="1"/>
</dbReference>
<dbReference type="Proteomes" id="UP001454036">
    <property type="component" value="Unassembled WGS sequence"/>
</dbReference>
<keyword evidence="3" id="KW-1185">Reference proteome</keyword>
<sequence>MGEFCLASNGHLPPLVFSEQSISRDAKTCISFQDNLRSRQDILRLCAEAEGAPFVNIDMAIRRHIRNGAKVDAHPNSVLLGKQIINHENIVKFLSTDSSAITRDEMDIYALSDLMGLEALTGDMPRDPFFLGQQYYSSEVESQPSLSYPSNELYFQRPLFDMGNNTFNEAVFTSEETDGHKSSIGARTVVLDPFPVTTEFNSTQWDKHSLVVPYFERKKSRVARAGDHRSSLSLETLAPMKSPGKTKGKQPPKKKRTGRSEREKDMYSNNFVLACESLLSIIINKKQHDNITIQSLKKSGAEMPQVLTHISASIAGTGIAVLFSVICKVVCSSAPLCSSKILSTGLGLGLVWFSWAVNGLRDTIIYISKRSSNLVKKEEDMMKVLDNSVNEIYFRAATLLAVLVLRLA</sequence>
<dbReference type="AlphaFoldDB" id="A0AAV3NVS3"/>
<feature type="compositionally biased region" description="Basic residues" evidence="1">
    <location>
        <begin position="244"/>
        <end position="257"/>
    </location>
</feature>
<proteinExistence type="predicted"/>
<evidence type="ECO:0000256" key="1">
    <source>
        <dbReference type="SAM" id="MobiDB-lite"/>
    </source>
</evidence>
<organism evidence="2 3">
    <name type="scientific">Lithospermum erythrorhizon</name>
    <name type="common">Purple gromwell</name>
    <name type="synonym">Lithospermum officinale var. erythrorhizon</name>
    <dbReference type="NCBI Taxonomy" id="34254"/>
    <lineage>
        <taxon>Eukaryota</taxon>
        <taxon>Viridiplantae</taxon>
        <taxon>Streptophyta</taxon>
        <taxon>Embryophyta</taxon>
        <taxon>Tracheophyta</taxon>
        <taxon>Spermatophyta</taxon>
        <taxon>Magnoliopsida</taxon>
        <taxon>eudicotyledons</taxon>
        <taxon>Gunneridae</taxon>
        <taxon>Pentapetalae</taxon>
        <taxon>asterids</taxon>
        <taxon>lamiids</taxon>
        <taxon>Boraginales</taxon>
        <taxon>Boraginaceae</taxon>
        <taxon>Boraginoideae</taxon>
        <taxon>Lithospermeae</taxon>
        <taxon>Lithospermum</taxon>
    </lineage>
</organism>
<dbReference type="EMBL" id="BAABME010000362">
    <property type="protein sequence ID" value="GAA0142115.1"/>
    <property type="molecule type" value="Genomic_DNA"/>
</dbReference>
<evidence type="ECO:0000313" key="3">
    <source>
        <dbReference type="Proteomes" id="UP001454036"/>
    </source>
</evidence>
<reference evidence="2 3" key="1">
    <citation type="submission" date="2024-01" db="EMBL/GenBank/DDBJ databases">
        <title>The complete chloroplast genome sequence of Lithospermum erythrorhizon: insights into the phylogenetic relationship among Boraginaceae species and the maternal lineages of purple gromwells.</title>
        <authorList>
            <person name="Okada T."/>
            <person name="Watanabe K."/>
        </authorList>
    </citation>
    <scope>NUCLEOTIDE SEQUENCE [LARGE SCALE GENOMIC DNA]</scope>
</reference>
<name>A0AAV3NVS3_LITER</name>
<accession>A0AAV3NVS3</accession>